<dbReference type="AlphaFoldDB" id="H2BVR9"/>
<dbReference type="Proteomes" id="UP000003844">
    <property type="component" value="Unassembled WGS sequence"/>
</dbReference>
<protein>
    <submittedName>
        <fullName evidence="1">Uncharacterized protein</fullName>
    </submittedName>
</protein>
<evidence type="ECO:0000313" key="2">
    <source>
        <dbReference type="Proteomes" id="UP000003844"/>
    </source>
</evidence>
<dbReference type="HOGENOM" id="CLU_2897824_0_0_10"/>
<keyword evidence="2" id="KW-1185">Reference proteome</keyword>
<evidence type="ECO:0000313" key="1">
    <source>
        <dbReference type="EMBL" id="EHQ04025.1"/>
    </source>
</evidence>
<dbReference type="STRING" id="865937.Gilli_3425"/>
<organism evidence="1 2">
    <name type="scientific">Gillisia limnaea (strain DSM 15749 / LMG 21470 / R-8282)</name>
    <dbReference type="NCBI Taxonomy" id="865937"/>
    <lineage>
        <taxon>Bacteria</taxon>
        <taxon>Pseudomonadati</taxon>
        <taxon>Bacteroidota</taxon>
        <taxon>Flavobacteriia</taxon>
        <taxon>Flavobacteriales</taxon>
        <taxon>Flavobacteriaceae</taxon>
        <taxon>Gillisia</taxon>
    </lineage>
</organism>
<sequence>MKRVLLRKEMIELIASDYGYGPETTNKLKTETLIDVCNSSHSYLYLRSLLENANSDIYLTNN</sequence>
<reference evidence="2" key="1">
    <citation type="journal article" date="2012" name="Stand. Genomic Sci.">
        <title>Genome sequence of the Antarctic rhodopsins-containing flavobacterium Gillisia limnaea type strain (R-8282(T)).</title>
        <authorList>
            <person name="Riedel T."/>
            <person name="Held B."/>
            <person name="Nolan M."/>
            <person name="Lucas S."/>
            <person name="Lapidus A."/>
            <person name="Tice H."/>
            <person name="Del Rio T.G."/>
            <person name="Cheng J.F."/>
            <person name="Han C."/>
            <person name="Tapia R."/>
            <person name="Goodwin L.A."/>
            <person name="Pitluck S."/>
            <person name="Liolios K."/>
            <person name="Mavromatis K."/>
            <person name="Pagani I."/>
            <person name="Ivanova N."/>
            <person name="Mikhailova N."/>
            <person name="Pati A."/>
            <person name="Chen A."/>
            <person name="Palaniappan K."/>
            <person name="Land M."/>
            <person name="Rohde M."/>
            <person name="Tindall B.J."/>
            <person name="Detter J.C."/>
            <person name="Goker M."/>
            <person name="Bristow J."/>
            <person name="Eisen J.A."/>
            <person name="Markowitz V."/>
            <person name="Hugenholtz P."/>
            <person name="Kyrpides N.C."/>
            <person name="Klenk H.P."/>
            <person name="Woyke T."/>
        </authorList>
    </citation>
    <scope>NUCLEOTIDE SEQUENCE [LARGE SCALE GENOMIC DNA]</scope>
    <source>
        <strain evidence="2">DSM 15749 / LMG 21470 / R-8282</strain>
    </source>
</reference>
<accession>H2BVR9</accession>
<dbReference type="EMBL" id="JH594606">
    <property type="protein sequence ID" value="EHQ04025.1"/>
    <property type="molecule type" value="Genomic_DNA"/>
</dbReference>
<name>H2BVR9_GILLR</name>
<dbReference type="RefSeq" id="WP_006990328.1">
    <property type="nucleotide sequence ID" value="NZ_JH594606.1"/>
</dbReference>
<proteinExistence type="predicted"/>
<gene>
    <name evidence="1" type="ORF">Gilli_3425</name>
</gene>